<comment type="catalytic activity">
    <reaction evidence="4 12">
        <text>N-acetyl-D-muramate 6-phosphate + H2O = N-acetyl-D-glucosamine 6-phosphate + (R)-lactate</text>
        <dbReference type="Rhea" id="RHEA:26410"/>
        <dbReference type="ChEBI" id="CHEBI:15377"/>
        <dbReference type="ChEBI" id="CHEBI:16004"/>
        <dbReference type="ChEBI" id="CHEBI:57513"/>
        <dbReference type="ChEBI" id="CHEBI:58722"/>
        <dbReference type="EC" id="4.2.1.126"/>
    </reaction>
</comment>
<dbReference type="Proteomes" id="UP000199081">
    <property type="component" value="Unassembled WGS sequence"/>
</dbReference>
<dbReference type="InterPro" id="IPR005488">
    <property type="entry name" value="Etherase_MurQ"/>
</dbReference>
<evidence type="ECO:0000256" key="8">
    <source>
        <dbReference type="ARBA" id="ARBA00067056"/>
    </source>
</evidence>
<dbReference type="InterPro" id="IPR001347">
    <property type="entry name" value="SIS_dom"/>
</dbReference>
<comment type="similarity">
    <text evidence="7 12">Belongs to the GCKR-like family. MurNAc-6-P etherase subfamily.</text>
</comment>
<evidence type="ECO:0000256" key="7">
    <source>
        <dbReference type="ARBA" id="ARBA00061234"/>
    </source>
</evidence>
<comment type="pathway">
    <text evidence="12">Amino-sugar metabolism; N-acetylmuramate degradation.</text>
</comment>
<gene>
    <name evidence="12" type="primary">murQ</name>
    <name evidence="14" type="ORF">SAMN04488099_107111</name>
</gene>
<evidence type="ECO:0000256" key="6">
    <source>
        <dbReference type="ARBA" id="ARBA00060672"/>
    </source>
</evidence>
<evidence type="ECO:0000256" key="12">
    <source>
        <dbReference type="HAMAP-Rule" id="MF_00068"/>
    </source>
</evidence>
<comment type="function">
    <text evidence="12">Specifically catalyzes the cleavage of the D-lactyl ether substituent of MurNAc 6-phosphate, producing GlcNAc 6-phosphate and D-lactate.</text>
</comment>
<dbReference type="PANTHER" id="PTHR10088">
    <property type="entry name" value="GLUCOKINASE REGULATORY PROTEIN"/>
    <property type="match status" value="1"/>
</dbReference>
<evidence type="ECO:0000256" key="11">
    <source>
        <dbReference type="ARBA" id="ARBA00084049"/>
    </source>
</evidence>
<evidence type="ECO:0000256" key="4">
    <source>
        <dbReference type="ARBA" id="ARBA00051747"/>
    </source>
</evidence>
<evidence type="ECO:0000313" key="15">
    <source>
        <dbReference type="Proteomes" id="UP000199081"/>
    </source>
</evidence>
<dbReference type="STRING" id="426702.SAMN04488099_107111"/>
<dbReference type="FunFam" id="1.10.8.1080:FF:000001">
    <property type="entry name" value="N-acetylmuramic acid 6-phosphate etherase"/>
    <property type="match status" value="1"/>
</dbReference>
<accession>A0A1H7KI47</accession>
<comment type="miscellaneous">
    <text evidence="12">A lyase-type mechanism (elimination/hydration) is suggested for the cleavage of the lactyl ether bond of MurNAc 6-phosphate, with the formation of an alpha,beta-unsaturated aldehyde intermediate with (E)-stereochemistry, followed by the syn addition of water to give product.</text>
</comment>
<keyword evidence="15" id="KW-1185">Reference proteome</keyword>
<dbReference type="AlphaFoldDB" id="A0A1H7KI47"/>
<evidence type="ECO:0000256" key="10">
    <source>
        <dbReference type="ARBA" id="ARBA00077905"/>
    </source>
</evidence>
<dbReference type="GO" id="GO:0097173">
    <property type="term" value="P:N-acetylmuramic acid catabolic process"/>
    <property type="evidence" value="ECO:0007669"/>
    <property type="project" value="UniProtKB-UniPathway"/>
</dbReference>
<keyword evidence="3 12" id="KW-0119">Carbohydrate metabolism</keyword>
<dbReference type="InterPro" id="IPR046348">
    <property type="entry name" value="SIS_dom_sf"/>
</dbReference>
<dbReference type="NCBIfam" id="TIGR00274">
    <property type="entry name" value="N-acetylmuramic acid 6-phosphate etherase"/>
    <property type="match status" value="1"/>
</dbReference>
<keyword evidence="2 12" id="KW-0456">Lyase</keyword>
<evidence type="ECO:0000256" key="5">
    <source>
        <dbReference type="ARBA" id="ARBA00060595"/>
    </source>
</evidence>
<evidence type="ECO:0000256" key="3">
    <source>
        <dbReference type="ARBA" id="ARBA00023277"/>
    </source>
</evidence>
<dbReference type="HAMAP" id="MF_00068">
    <property type="entry name" value="MurQ"/>
    <property type="match status" value="1"/>
</dbReference>
<dbReference type="Gene3D" id="1.10.8.1080">
    <property type="match status" value="1"/>
</dbReference>
<dbReference type="NCBIfam" id="NF009222">
    <property type="entry name" value="PRK12570.1"/>
    <property type="match status" value="1"/>
</dbReference>
<dbReference type="EMBL" id="FNZU01000007">
    <property type="protein sequence ID" value="SEK85665.1"/>
    <property type="molecule type" value="Genomic_DNA"/>
</dbReference>
<dbReference type="UniPathway" id="UPA00342"/>
<dbReference type="InterPro" id="IPR040190">
    <property type="entry name" value="MURQ/GCKR"/>
</dbReference>
<comment type="subunit">
    <text evidence="1 12">Homodimer.</text>
</comment>
<name>A0A1H7KI47_9LACT</name>
<evidence type="ECO:0000256" key="1">
    <source>
        <dbReference type="ARBA" id="ARBA00011738"/>
    </source>
</evidence>
<dbReference type="GO" id="GO:0016835">
    <property type="term" value="F:carbon-oxygen lyase activity"/>
    <property type="evidence" value="ECO:0007669"/>
    <property type="project" value="UniProtKB-UniRule"/>
</dbReference>
<dbReference type="GO" id="GO:0009254">
    <property type="term" value="P:peptidoglycan turnover"/>
    <property type="evidence" value="ECO:0007669"/>
    <property type="project" value="TreeGrafter"/>
</dbReference>
<dbReference type="SUPFAM" id="SSF53697">
    <property type="entry name" value="SIS domain"/>
    <property type="match status" value="1"/>
</dbReference>
<reference evidence="15" key="1">
    <citation type="submission" date="2016-10" db="EMBL/GenBank/DDBJ databases">
        <authorList>
            <person name="Varghese N."/>
            <person name="Submissions S."/>
        </authorList>
    </citation>
    <scope>NUCLEOTIDE SEQUENCE [LARGE SCALE GENOMIC DNA]</scope>
    <source>
        <strain evidence="15">DSM 19183</strain>
    </source>
</reference>
<dbReference type="Gene3D" id="3.40.50.10490">
    <property type="entry name" value="Glucose-6-phosphate isomerase like protein, domain 1"/>
    <property type="match status" value="1"/>
</dbReference>
<protein>
    <recommendedName>
        <fullName evidence="9 12">N-acetylmuramic acid 6-phosphate etherase</fullName>
        <shortName evidence="12">MurNAc-6-P etherase</shortName>
        <ecNumber evidence="8 12">4.2.1.126</ecNumber>
    </recommendedName>
    <alternativeName>
        <fullName evidence="11 12">N-acetylmuramic acid 6-phosphate hydrolase</fullName>
    </alternativeName>
    <alternativeName>
        <fullName evidence="10 12">N-acetylmuramic acid 6-phosphate lyase</fullName>
    </alternativeName>
</protein>
<evidence type="ECO:0000256" key="2">
    <source>
        <dbReference type="ARBA" id="ARBA00023239"/>
    </source>
</evidence>
<dbReference type="EC" id="4.2.1.126" evidence="8 12"/>
<dbReference type="InterPro" id="IPR005486">
    <property type="entry name" value="Glucokinase_regulatory_CS"/>
</dbReference>
<comment type="pathway">
    <text evidence="6">Cell wall biogenesis.</text>
</comment>
<evidence type="ECO:0000313" key="14">
    <source>
        <dbReference type="EMBL" id="SEK85665.1"/>
    </source>
</evidence>
<feature type="domain" description="SIS" evidence="13">
    <location>
        <begin position="56"/>
        <end position="219"/>
    </location>
</feature>
<proteinExistence type="inferred from homology"/>
<dbReference type="OrthoDB" id="9813395at2"/>
<evidence type="ECO:0000256" key="9">
    <source>
        <dbReference type="ARBA" id="ARBA00070061"/>
    </source>
</evidence>
<dbReference type="GO" id="GO:0016803">
    <property type="term" value="F:ether hydrolase activity"/>
    <property type="evidence" value="ECO:0007669"/>
    <property type="project" value="TreeGrafter"/>
</dbReference>
<dbReference type="GO" id="GO:0046348">
    <property type="term" value="P:amino sugar catabolic process"/>
    <property type="evidence" value="ECO:0007669"/>
    <property type="project" value="InterPro"/>
</dbReference>
<dbReference type="PROSITE" id="PS51464">
    <property type="entry name" value="SIS"/>
    <property type="match status" value="1"/>
</dbReference>
<dbReference type="CDD" id="cd05007">
    <property type="entry name" value="SIS_Etherase"/>
    <property type="match status" value="1"/>
</dbReference>
<feature type="active site" description="Proton donor" evidence="12">
    <location>
        <position position="84"/>
    </location>
</feature>
<dbReference type="PANTHER" id="PTHR10088:SF4">
    <property type="entry name" value="GLUCOKINASE REGULATORY PROTEIN"/>
    <property type="match status" value="1"/>
</dbReference>
<feature type="active site" evidence="12">
    <location>
        <position position="115"/>
    </location>
</feature>
<sequence length="296" mass="31597">MVELGKMETEKQNPNTMNLDEMSIKEALTIMNSEDKKVAEAIGEVIPEIEEAVQVITTQLKKGGRLIYTGAGTSGRLGVLDAAECPPTFGTPREQVVGLIAGGQRAFTEAIEGSEDSREMGKEDLKAIELNENDVVVGLAASGRTPYVIGALSYANEISTPTIAIACNKNSAIGNEAKIAIEAVPGPEVLTGSTRLKAGSTQKMILNMLSTLSMVGIGKVYKNLMVDVQPTNEKLVSRAENIVMKATDADRETARKTLAASDGKVKIAIIMILLDIDKDTAVKKLEESQGHIRKAL</sequence>
<dbReference type="FunFam" id="3.40.50.10490:FF:000014">
    <property type="entry name" value="N-acetylmuramic acid 6-phosphate etherase"/>
    <property type="match status" value="1"/>
</dbReference>
<comment type="pathway">
    <text evidence="5">Amino-sugar metabolism; 1,6-anhydro-N-acetylmuramate degradation.</text>
</comment>
<evidence type="ECO:0000259" key="13">
    <source>
        <dbReference type="PROSITE" id="PS51464"/>
    </source>
</evidence>
<organism evidence="14 15">
    <name type="scientific">Alkalibacterium pelagium</name>
    <dbReference type="NCBI Taxonomy" id="426702"/>
    <lineage>
        <taxon>Bacteria</taxon>
        <taxon>Bacillati</taxon>
        <taxon>Bacillota</taxon>
        <taxon>Bacilli</taxon>
        <taxon>Lactobacillales</taxon>
        <taxon>Carnobacteriaceae</taxon>
        <taxon>Alkalibacterium</taxon>
    </lineage>
</organism>
<dbReference type="Pfam" id="PF22645">
    <property type="entry name" value="GKRP_SIS_N"/>
    <property type="match status" value="1"/>
</dbReference>
<dbReference type="NCBIfam" id="NF003915">
    <property type="entry name" value="PRK05441.1"/>
    <property type="match status" value="1"/>
</dbReference>
<dbReference type="GO" id="GO:0097367">
    <property type="term" value="F:carbohydrate derivative binding"/>
    <property type="evidence" value="ECO:0007669"/>
    <property type="project" value="InterPro"/>
</dbReference>
<dbReference type="PROSITE" id="PS01272">
    <property type="entry name" value="GCKR"/>
    <property type="match status" value="1"/>
</dbReference>